<name>A0A5S3XDR7_9GAMM</name>
<proteinExistence type="predicted"/>
<keyword evidence="4" id="KW-1185">Reference proteome</keyword>
<evidence type="ECO:0000256" key="1">
    <source>
        <dbReference type="SAM" id="SignalP"/>
    </source>
</evidence>
<accession>A0A5S3XDR7</accession>
<evidence type="ECO:0000313" key="4">
    <source>
        <dbReference type="Proteomes" id="UP000305730"/>
    </source>
</evidence>
<reference evidence="4 5" key="1">
    <citation type="submission" date="2017-12" db="EMBL/GenBank/DDBJ databases">
        <authorList>
            <person name="Paulsen S."/>
            <person name="Gram L.K."/>
        </authorList>
    </citation>
    <scope>NUCLEOTIDE SEQUENCE [LARGE SCALE GENOMIC DNA]</scope>
    <source>
        <strain evidence="3 5">S2231</strain>
        <strain evidence="2 4">S2233</strain>
    </source>
</reference>
<dbReference type="AlphaFoldDB" id="A0A5S3XDR7"/>
<comment type="caution">
    <text evidence="3">The sequence shown here is derived from an EMBL/GenBank/DDBJ whole genome shotgun (WGS) entry which is preliminary data.</text>
</comment>
<organism evidence="3 5">
    <name type="scientific">Pseudoalteromonas citrea</name>
    <dbReference type="NCBI Taxonomy" id="43655"/>
    <lineage>
        <taxon>Bacteria</taxon>
        <taxon>Pseudomonadati</taxon>
        <taxon>Pseudomonadota</taxon>
        <taxon>Gammaproteobacteria</taxon>
        <taxon>Alteromonadales</taxon>
        <taxon>Pseudoalteromonadaceae</taxon>
        <taxon>Pseudoalteromonas</taxon>
    </lineage>
</organism>
<reference evidence="5" key="2">
    <citation type="submission" date="2019-06" db="EMBL/GenBank/DDBJ databases">
        <title>Co-occurence of chitin degradation, pigmentation and bioactivity in marine Pseudoalteromonas.</title>
        <authorList>
            <person name="Sonnenschein E.C."/>
            <person name="Bech P.K."/>
        </authorList>
    </citation>
    <scope>NUCLEOTIDE SEQUENCE [LARGE SCALE GENOMIC DNA]</scope>
    <source>
        <strain evidence="5">S2231</strain>
    </source>
</reference>
<dbReference type="Proteomes" id="UP000305730">
    <property type="component" value="Unassembled WGS sequence"/>
</dbReference>
<reference evidence="3" key="3">
    <citation type="submission" date="2019-09" db="EMBL/GenBank/DDBJ databases">
        <title>Co-occurence of chitin degradation, pigmentation and bioactivity in marine Pseudoalteromonas.</title>
        <authorList>
            <person name="Sonnenschein E.C."/>
            <person name="Bech P.K."/>
        </authorList>
    </citation>
    <scope>NUCLEOTIDE SEQUENCE</scope>
    <source>
        <strain evidence="3">S2231</strain>
        <strain evidence="2 4">S2233</strain>
    </source>
</reference>
<sequence>MKIHSYAFYLALLLLAKPVLAVNPGFYDCLMNYGDSKRDSFNFHNTEINDLRLGIREKAEEISCGFNVIYRRNVGREISIEKPYIAFTIMDPNLKPDSASEMEDILSCDLAYTKQISGWVSGKVSTTVENKWGSIYVYSISNEQIKSLINGASDFSASFECKVQDKIRAMELGEIGITVRKRVAIGDV</sequence>
<gene>
    <name evidence="3" type="ORF">CWB96_22460</name>
    <name evidence="2" type="ORF">CWB97_22535</name>
</gene>
<evidence type="ECO:0000313" key="3">
    <source>
        <dbReference type="EMBL" id="TMP51213.1"/>
    </source>
</evidence>
<evidence type="ECO:0000313" key="5">
    <source>
        <dbReference type="Proteomes" id="UP000307706"/>
    </source>
</evidence>
<dbReference type="EMBL" id="PNCK01000141">
    <property type="protein sequence ID" value="TMP37834.1"/>
    <property type="molecule type" value="Genomic_DNA"/>
</dbReference>
<dbReference type="RefSeq" id="WP_138598754.1">
    <property type="nucleotide sequence ID" value="NZ_PNCK01000141.1"/>
</dbReference>
<dbReference type="EMBL" id="PNCL01000221">
    <property type="protein sequence ID" value="TMP51213.1"/>
    <property type="molecule type" value="Genomic_DNA"/>
</dbReference>
<protein>
    <submittedName>
        <fullName evidence="3">Uncharacterized protein</fullName>
    </submittedName>
</protein>
<dbReference type="Proteomes" id="UP000307706">
    <property type="component" value="Unassembled WGS sequence"/>
</dbReference>
<evidence type="ECO:0000313" key="2">
    <source>
        <dbReference type="EMBL" id="TMP37834.1"/>
    </source>
</evidence>
<feature type="chain" id="PRO_5024462325" evidence="1">
    <location>
        <begin position="22"/>
        <end position="188"/>
    </location>
</feature>
<keyword evidence="1" id="KW-0732">Signal</keyword>
<feature type="signal peptide" evidence="1">
    <location>
        <begin position="1"/>
        <end position="21"/>
    </location>
</feature>